<gene>
    <name evidence="2" type="ORF">C5B42_03200</name>
</gene>
<evidence type="ECO:0000259" key="1">
    <source>
        <dbReference type="Pfam" id="PF10412"/>
    </source>
</evidence>
<protein>
    <recommendedName>
        <fullName evidence="1">Type IV secretion system coupling protein TraD DNA-binding domain-containing protein</fullName>
    </recommendedName>
</protein>
<dbReference type="Gene3D" id="3.40.50.300">
    <property type="entry name" value="P-loop containing nucleotide triphosphate hydrolases"/>
    <property type="match status" value="2"/>
</dbReference>
<dbReference type="PANTHER" id="PTHR30121">
    <property type="entry name" value="UNCHARACTERIZED PROTEIN YJGR-RELATED"/>
    <property type="match status" value="1"/>
</dbReference>
<dbReference type="Proteomes" id="UP000246104">
    <property type="component" value="Unassembled WGS sequence"/>
</dbReference>
<organism evidence="2 3">
    <name type="scientific">Candidatus Cerribacteria bacterium 'Amazon FNV 2010 28 9'</name>
    <dbReference type="NCBI Taxonomy" id="2081795"/>
    <lineage>
        <taxon>Bacteria</taxon>
        <taxon>Candidatus Cerribacteria</taxon>
    </lineage>
</organism>
<dbReference type="EMBL" id="PSRQ01000036">
    <property type="protein sequence ID" value="PWU23366.1"/>
    <property type="molecule type" value="Genomic_DNA"/>
</dbReference>
<dbReference type="InterPro" id="IPR019476">
    <property type="entry name" value="T4SS_TraD_DNA-bd"/>
</dbReference>
<sequence length="710" mass="79818">MSAPASTVTFELRTPRTDEHDASAMVAFLSTLPTPPRNILHSFKKAPTFTLEFLSQGQTIYTLLTLPAGMATYVTSQLSSAYPEVLINQLSHNPLDEFQKPGVTITGELSPSALTCFPLRTYKESTTADPLANVLSVLSKLQEGESALLQLSVRRTKENWKSAFRHRPTNAETPANPHQSLIDGKLALPSFQYRLRVLILAQTKEKAVQLRQELATAYGSFDTQVNSLVLKKPLFAKKTTHEVVCREGKFARQFLSIDELATLMHFPNKQLSAIKNIAWGKNLLGEPPANLPAYSTISEDERINVNFFAQAEFKNQNQVFGIKRADRRRHMYVIGKSGTGKSTMLANMIIHDLKHGEGIAVIDPHGDLIETVLNYIPKGRINDVIVFDPADPHAVVKMNLFEGGSLVHRELIASGIVSIFQKMYGPVSWGPRLEYILRNTLLTLLSEHAKLEDILRMLTDVKFRARVIENLQDPVLKNFWVAEFNTMQDRQRNEAIAPILNKVGQFVTSPLIRNVVNTQTSSFNIEEVMDQGKILLVNVSQGKLGEDNASLLGALMITKIQLAAMNRVYMDEEKRRDFYLYIDEFQNFATTSFVKILSEARKYRLNLILANQYMDQIPDDVKAAIFGNAGSIISFILGAGDAEWMKKEFGNKYSDEDLVSLARYQVVTKLMIDNQMSLPFPAQTLSLAKSSNQNRDKVLRVSRERYAKKT</sequence>
<feature type="domain" description="Type IV secretion system coupling protein TraD DNA-binding" evidence="1">
    <location>
        <begin position="326"/>
        <end position="651"/>
    </location>
</feature>
<dbReference type="CDD" id="cd01127">
    <property type="entry name" value="TrwB_TraG_TraD_VirD4"/>
    <property type="match status" value="1"/>
</dbReference>
<dbReference type="AlphaFoldDB" id="A0A317JQ40"/>
<dbReference type="InterPro" id="IPR027417">
    <property type="entry name" value="P-loop_NTPase"/>
</dbReference>
<dbReference type="SUPFAM" id="SSF52540">
    <property type="entry name" value="P-loop containing nucleoside triphosphate hydrolases"/>
    <property type="match status" value="1"/>
</dbReference>
<name>A0A317JQ40_9BACT</name>
<comment type="caution">
    <text evidence="2">The sequence shown here is derived from an EMBL/GenBank/DDBJ whole genome shotgun (WGS) entry which is preliminary data.</text>
</comment>
<dbReference type="Pfam" id="PF10412">
    <property type="entry name" value="TrwB_AAD_bind"/>
    <property type="match status" value="1"/>
</dbReference>
<evidence type="ECO:0000313" key="3">
    <source>
        <dbReference type="Proteomes" id="UP000246104"/>
    </source>
</evidence>
<reference evidence="2 3" key="1">
    <citation type="submission" date="2018-02" db="EMBL/GenBank/DDBJ databases">
        <title>Genomic Reconstructions from Amazon Rainforest and Pasture Soil Reveal Novel Insights into the Physiology of Candidate Phyla in Tropical Sites.</title>
        <authorList>
            <person name="Kroeger M.E."/>
            <person name="Delmont T."/>
            <person name="Eren A.M."/>
            <person name="Guo J."/>
            <person name="Meyer K.M."/>
            <person name="Khan K."/>
            <person name="Rodrigues J.L.M."/>
            <person name="Bohannan B.J.M."/>
            <person name="Tringe S."/>
            <person name="Borges C.D."/>
            <person name="Tiedje J."/>
            <person name="Tsai S.M."/>
            <person name="Nusslein K."/>
        </authorList>
    </citation>
    <scope>NUCLEOTIDE SEQUENCE [LARGE SCALE GENOMIC DNA]</scope>
    <source>
        <strain evidence="2">Amazon FNV 2010 28 9</strain>
    </source>
</reference>
<accession>A0A317JQ40</accession>
<dbReference type="InterPro" id="IPR051162">
    <property type="entry name" value="T4SS_component"/>
</dbReference>
<evidence type="ECO:0000313" key="2">
    <source>
        <dbReference type="EMBL" id="PWU23366.1"/>
    </source>
</evidence>
<proteinExistence type="predicted"/>
<dbReference type="PANTHER" id="PTHR30121:SF11">
    <property type="entry name" value="AAA+ ATPASE DOMAIN-CONTAINING PROTEIN"/>
    <property type="match status" value="1"/>
</dbReference>